<dbReference type="RefSeq" id="WP_346072252.1">
    <property type="nucleotide sequence ID" value="NZ_BAAAHC010000003.1"/>
</dbReference>
<proteinExistence type="predicted"/>
<protein>
    <recommendedName>
        <fullName evidence="3">C2H2-type domain-containing protein</fullName>
    </recommendedName>
</protein>
<comment type="caution">
    <text evidence="1">The sequence shown here is derived from an EMBL/GenBank/DDBJ whole genome shotgun (WGS) entry which is preliminary data.</text>
</comment>
<reference evidence="1 2" key="1">
    <citation type="journal article" date="2019" name="Int. J. Syst. Evol. Microbiol.">
        <title>The Global Catalogue of Microorganisms (GCM) 10K type strain sequencing project: providing services to taxonomists for standard genome sequencing and annotation.</title>
        <authorList>
            <consortium name="The Broad Institute Genomics Platform"/>
            <consortium name="The Broad Institute Genome Sequencing Center for Infectious Disease"/>
            <person name="Wu L."/>
            <person name="Ma J."/>
        </authorList>
    </citation>
    <scope>NUCLEOTIDE SEQUENCE [LARGE SCALE GENOMIC DNA]</scope>
    <source>
        <strain evidence="1 2">JCM 10664</strain>
    </source>
</reference>
<evidence type="ECO:0008006" key="3">
    <source>
        <dbReference type="Google" id="ProtNLM"/>
    </source>
</evidence>
<dbReference type="Proteomes" id="UP001500220">
    <property type="component" value="Unassembled WGS sequence"/>
</dbReference>
<name>A0ABN1C124_9PSEU</name>
<keyword evidence="2" id="KW-1185">Reference proteome</keyword>
<dbReference type="EMBL" id="BAAAHC010000003">
    <property type="protein sequence ID" value="GAA0509656.1"/>
    <property type="molecule type" value="Genomic_DNA"/>
</dbReference>
<organism evidence="1 2">
    <name type="scientific">Saccharopolyspora thermophila</name>
    <dbReference type="NCBI Taxonomy" id="89367"/>
    <lineage>
        <taxon>Bacteria</taxon>
        <taxon>Bacillati</taxon>
        <taxon>Actinomycetota</taxon>
        <taxon>Actinomycetes</taxon>
        <taxon>Pseudonocardiales</taxon>
        <taxon>Pseudonocardiaceae</taxon>
        <taxon>Saccharopolyspora</taxon>
    </lineage>
</organism>
<evidence type="ECO:0000313" key="1">
    <source>
        <dbReference type="EMBL" id="GAA0509656.1"/>
    </source>
</evidence>
<sequence>MTLTLTDLFCGADGTAAMNHELRNRADRLRQLFAAHPEAVACRHCGSPIRPLRHGVRMWEHITTRLPRCVAGDYPAALAAPAENQMSLLADLKEVA</sequence>
<accession>A0ABN1C124</accession>
<evidence type="ECO:0000313" key="2">
    <source>
        <dbReference type="Proteomes" id="UP001500220"/>
    </source>
</evidence>
<gene>
    <name evidence="1" type="ORF">GCM10009545_09700</name>
</gene>